<evidence type="ECO:0000313" key="3">
    <source>
        <dbReference type="Proteomes" id="UP000184310"/>
    </source>
</evidence>
<dbReference type="OrthoDB" id="1755640at2"/>
<organism evidence="2 3">
    <name type="scientific">Clostridium cavendishii DSM 21758</name>
    <dbReference type="NCBI Taxonomy" id="1121302"/>
    <lineage>
        <taxon>Bacteria</taxon>
        <taxon>Bacillati</taxon>
        <taxon>Bacillota</taxon>
        <taxon>Clostridia</taxon>
        <taxon>Eubacteriales</taxon>
        <taxon>Clostridiaceae</taxon>
        <taxon>Clostridium</taxon>
    </lineage>
</organism>
<gene>
    <name evidence="2" type="ORF">SAMN02745163_00252</name>
</gene>
<protein>
    <submittedName>
        <fullName evidence="2">FlgN protein</fullName>
    </submittedName>
</protein>
<keyword evidence="1" id="KW-1005">Bacterial flagellum biogenesis</keyword>
<name>A0A1M6B4F2_9CLOT</name>
<dbReference type="Proteomes" id="UP000184310">
    <property type="component" value="Unassembled WGS sequence"/>
</dbReference>
<dbReference type="InterPro" id="IPR036679">
    <property type="entry name" value="FlgN-like_sf"/>
</dbReference>
<proteinExistence type="predicted"/>
<dbReference type="Gene3D" id="1.20.58.300">
    <property type="entry name" value="FlgN-like"/>
    <property type="match status" value="1"/>
</dbReference>
<dbReference type="AlphaFoldDB" id="A0A1M6B4F2"/>
<dbReference type="STRING" id="1121302.SAMN02745163_00252"/>
<evidence type="ECO:0000256" key="1">
    <source>
        <dbReference type="ARBA" id="ARBA00022795"/>
    </source>
</evidence>
<reference evidence="2 3" key="1">
    <citation type="submission" date="2016-11" db="EMBL/GenBank/DDBJ databases">
        <authorList>
            <person name="Jaros S."/>
            <person name="Januszkiewicz K."/>
            <person name="Wedrychowicz H."/>
        </authorList>
    </citation>
    <scope>NUCLEOTIDE SEQUENCE [LARGE SCALE GENOMIC DNA]</scope>
    <source>
        <strain evidence="2 3">DSM 21758</strain>
    </source>
</reference>
<dbReference type="RefSeq" id="WP_072984475.1">
    <property type="nucleotide sequence ID" value="NZ_FQZB01000003.1"/>
</dbReference>
<evidence type="ECO:0000313" key="2">
    <source>
        <dbReference type="EMBL" id="SHI43550.1"/>
    </source>
</evidence>
<sequence length="135" mass="16000">MKEKLKEVIDNERLALIELLKLLDEQMVYITKNDVFALDAIVEKIKNSNKEVAQLEVERRKILNGKTIKEAIYELEDEELEKSYREIKKTVEEVVLQKESNDMLIKQQLSYTNQLLTFLNPNREVKTYNSYGKFK</sequence>
<accession>A0A1M6B4F2</accession>
<dbReference type="SUPFAM" id="SSF140566">
    <property type="entry name" value="FlgN-like"/>
    <property type="match status" value="1"/>
</dbReference>
<dbReference type="Pfam" id="PF05130">
    <property type="entry name" value="FlgN"/>
    <property type="match status" value="1"/>
</dbReference>
<keyword evidence="3" id="KW-1185">Reference proteome</keyword>
<dbReference type="EMBL" id="FQZB01000003">
    <property type="protein sequence ID" value="SHI43550.1"/>
    <property type="molecule type" value="Genomic_DNA"/>
</dbReference>
<dbReference type="GO" id="GO:0044780">
    <property type="term" value="P:bacterial-type flagellum assembly"/>
    <property type="evidence" value="ECO:0007669"/>
    <property type="project" value="InterPro"/>
</dbReference>
<dbReference type="InterPro" id="IPR007809">
    <property type="entry name" value="FlgN-like"/>
</dbReference>